<gene>
    <name evidence="1" type="ORF">P4U43_13065</name>
</gene>
<sequence>MELNWPSGRRETYPAFAQAWTSELVYVQWVEQSEGRRAWVTANQCSRRQLAQSRR</sequence>
<comment type="caution">
    <text evidence="1">The sequence shown here is derived from an EMBL/GenBank/DDBJ whole genome shotgun (WGS) entry which is preliminary data.</text>
</comment>
<evidence type="ECO:0000313" key="1">
    <source>
        <dbReference type="EMBL" id="MDF9278719.1"/>
    </source>
</evidence>
<protein>
    <submittedName>
        <fullName evidence="1">Uncharacterized protein</fullName>
    </submittedName>
</protein>
<reference evidence="1 2" key="1">
    <citation type="journal article" date="2023" name="Int. J. Syst. Evol. Microbiol.">
        <title>Arthrobacter vasquezii sp. nov., isolated from a soil sample from Union Glacier, Antarctica.</title>
        <authorList>
            <person name="Valenzuela-Ibaceta F."/>
            <person name="Carrasco V."/>
            <person name="Lagos-Moraga S."/>
            <person name="Dietz-Vargas C."/>
            <person name="Navarro C.A."/>
            <person name="Perez-Donoso J.M."/>
        </authorList>
    </citation>
    <scope>NUCLEOTIDE SEQUENCE [LARGE SCALE GENOMIC DNA]</scope>
    <source>
        <strain evidence="1 2">EH-1B-1</strain>
    </source>
</reference>
<keyword evidence="2" id="KW-1185">Reference proteome</keyword>
<dbReference type="Proteomes" id="UP001220456">
    <property type="component" value="Unassembled WGS sequence"/>
</dbReference>
<dbReference type="RefSeq" id="WP_277359123.1">
    <property type="nucleotide sequence ID" value="NZ_JAROKN010000040.1"/>
</dbReference>
<dbReference type="EMBL" id="JAROKN010000040">
    <property type="protein sequence ID" value="MDF9278719.1"/>
    <property type="molecule type" value="Genomic_DNA"/>
</dbReference>
<name>A0ABT6CXA4_9MICC</name>
<accession>A0ABT6CXA4</accession>
<proteinExistence type="predicted"/>
<evidence type="ECO:0000313" key="2">
    <source>
        <dbReference type="Proteomes" id="UP001220456"/>
    </source>
</evidence>
<organism evidence="1 2">
    <name type="scientific">Arthrobacter vasquezii</name>
    <dbReference type="NCBI Taxonomy" id="2977629"/>
    <lineage>
        <taxon>Bacteria</taxon>
        <taxon>Bacillati</taxon>
        <taxon>Actinomycetota</taxon>
        <taxon>Actinomycetes</taxon>
        <taxon>Micrococcales</taxon>
        <taxon>Micrococcaceae</taxon>
        <taxon>Arthrobacter</taxon>
    </lineage>
</organism>